<evidence type="ECO:0000256" key="1">
    <source>
        <dbReference type="ARBA" id="ARBA00004123"/>
    </source>
</evidence>
<evidence type="ECO:0000256" key="5">
    <source>
        <dbReference type="SAM" id="MobiDB-lite"/>
    </source>
</evidence>
<feature type="compositionally biased region" description="Basic and acidic residues" evidence="5">
    <location>
        <begin position="788"/>
        <end position="797"/>
    </location>
</feature>
<comment type="similarity">
    <text evidence="4">Belongs to the metallo-beta-lactamase superfamily. RNA-metabolizing metallo-beta-lactamase-like family. CPSF2/YSH1 subfamily.</text>
</comment>
<feature type="region of interest" description="Disordered" evidence="5">
    <location>
        <begin position="787"/>
        <end position="828"/>
    </location>
</feature>
<dbReference type="EMBL" id="CALTRL010000767">
    <property type="protein sequence ID" value="CAH7669574.1"/>
    <property type="molecule type" value="Genomic_DNA"/>
</dbReference>
<dbReference type="InterPro" id="IPR025069">
    <property type="entry name" value="Cpsf2_C"/>
</dbReference>
<dbReference type="Pfam" id="PF13299">
    <property type="entry name" value="CPSF100_C"/>
    <property type="match status" value="1"/>
</dbReference>
<dbReference type="Pfam" id="PF10996">
    <property type="entry name" value="Beta-Casp"/>
    <property type="match status" value="1"/>
</dbReference>
<evidence type="ECO:0000256" key="2">
    <source>
        <dbReference type="ARBA" id="ARBA00022664"/>
    </source>
</evidence>
<dbReference type="InterPro" id="IPR027075">
    <property type="entry name" value="CPSF2"/>
</dbReference>
<dbReference type="InterPro" id="IPR022712">
    <property type="entry name" value="Beta_Casp"/>
</dbReference>
<dbReference type="GO" id="GO:0003723">
    <property type="term" value="F:RNA binding"/>
    <property type="evidence" value="ECO:0007669"/>
    <property type="project" value="UniProtKB-KW"/>
</dbReference>
<feature type="compositionally biased region" description="Basic and acidic residues" evidence="5">
    <location>
        <begin position="808"/>
        <end position="820"/>
    </location>
</feature>
<dbReference type="InterPro" id="IPR036866">
    <property type="entry name" value="RibonucZ/Hydroxyglut_hydro"/>
</dbReference>
<evidence type="ECO:0000313" key="7">
    <source>
        <dbReference type="EMBL" id="CAH7669574.1"/>
    </source>
</evidence>
<feature type="compositionally biased region" description="Acidic residues" evidence="5">
    <location>
        <begin position="540"/>
        <end position="556"/>
    </location>
</feature>
<keyword evidence="4" id="KW-0694">RNA-binding</keyword>
<dbReference type="AlphaFoldDB" id="A0AAV0ALQ2"/>
<comment type="caution">
    <text evidence="7">The sequence shown here is derived from an EMBL/GenBank/DDBJ whole genome shotgun (WGS) entry which is preliminary data.</text>
</comment>
<gene>
    <name evidence="7" type="ORF">PPACK8108_LOCUS4213</name>
</gene>
<evidence type="ECO:0000313" key="8">
    <source>
        <dbReference type="Proteomes" id="UP001153365"/>
    </source>
</evidence>
<protein>
    <recommendedName>
        <fullName evidence="4">Cleavage and polyadenylation specificity factor subunit 2</fullName>
    </recommendedName>
    <alternativeName>
        <fullName evidence="4">Cleavage and polyadenylation specificity factor 100 kDa subunit</fullName>
    </alternativeName>
</protein>
<evidence type="ECO:0000256" key="4">
    <source>
        <dbReference type="RuleBase" id="RU365006"/>
    </source>
</evidence>
<dbReference type="Pfam" id="PF16661">
    <property type="entry name" value="Lactamase_B_6"/>
    <property type="match status" value="2"/>
</dbReference>
<accession>A0AAV0ALQ2</accession>
<dbReference type="GO" id="GO:0006398">
    <property type="term" value="P:mRNA 3'-end processing by stem-loop binding and cleavage"/>
    <property type="evidence" value="ECO:0007669"/>
    <property type="project" value="InterPro"/>
</dbReference>
<dbReference type="Gene3D" id="3.60.15.10">
    <property type="entry name" value="Ribonuclease Z/Hydroxyacylglutathione hydrolase-like"/>
    <property type="match status" value="1"/>
</dbReference>
<sequence>MAIGITPLIGAQDASRTISSLLEIEEGKILLDCGCPDRPTSGQIDGYVQTLARLAPQLDLVLLSHPLLSVLGLVPFMRSRLGLRCPIYATLPTKEMGRRGVEEWVGQRSSEESNGLKSEAELELEKLSISAGPRHSRKVETALDRSENGTVSANQDYQQFTTDQIWKVSFKEIRDSFDSVIAVRYSQPIYLGGKLRPLTLTAHRSGHTLGGTIWSLRSPLHTVSSASSSTLIYAPIFNHIRERHLESAALVQETGEGSMRIGLGMSRPMVMVVGTERSQRKGIRKKDRDRILLDAITNTLRSSNSVLIPADPSTRLIELLLILDNHWAQSRLETYPICLVSRTGKDIVTFIRSLTEWMSLSLAKPSFENNKRGGGRDQNDQGPLRFRFLRFYSSVEELDAELPPRQPKLIIAAPMSLDYGFSRVLMSRMAAIEGSLIVLTFGTTERSDTDDRFQTLADWLAKATYINDPNKSERVDGVVEDVSEAMPSPVQLNTKLNVDLRKKVLLEGEELEAYLEEERKAKERKTKAAAMLARSRQIIEDESDDSGSESESDTEEAVMARSLLNGGPGWDEFVDELEPMAFDIYVKGGSATRLGIGKAQRFRMYPLVERRRKVDGYGEVVDVDGWLRRGDAVDEAILKAESAEQANLKDKALNQAELELPSKFVSNTQEVEIKCKVLRIDLEGKADGRALKTIIPQINPKTIVLVNGSLESNEDFARSVAAISSFTKQIFSPGVGERATVGHDTKSFSVWLGNSIMSSLRFSQVDGFEVAYVSGKLQLSEESSIPTLERHVKEPPKKIHRRSITTSSRKEEHREEEHSKASLKTLEPLSTSSSTSSIFIGDLRLAELKAYLISLEIPAEFAAEGVLVCGPIKLKQTQKIMTTELIGSSDDLKLDEDERKNLVGGTVAVRKSTCGQVLIEGFFSVTFLMIKEAVYNFHARTVV</sequence>
<dbReference type="PANTHER" id="PTHR45922:SF1">
    <property type="entry name" value="CLEAVAGE AND POLYADENYLATION SPECIFICITY FACTOR SUBUNIT 2"/>
    <property type="match status" value="1"/>
</dbReference>
<keyword evidence="2 4" id="KW-0507">mRNA processing</keyword>
<dbReference type="PANTHER" id="PTHR45922">
    <property type="entry name" value="CLEAVAGE AND POLYADENYLATION SPECIFICITY FACTOR SUBUNIT 2"/>
    <property type="match status" value="1"/>
</dbReference>
<evidence type="ECO:0000259" key="6">
    <source>
        <dbReference type="SMART" id="SM01027"/>
    </source>
</evidence>
<organism evidence="7 8">
    <name type="scientific">Phakopsora pachyrhizi</name>
    <name type="common">Asian soybean rust disease fungus</name>
    <dbReference type="NCBI Taxonomy" id="170000"/>
    <lineage>
        <taxon>Eukaryota</taxon>
        <taxon>Fungi</taxon>
        <taxon>Dikarya</taxon>
        <taxon>Basidiomycota</taxon>
        <taxon>Pucciniomycotina</taxon>
        <taxon>Pucciniomycetes</taxon>
        <taxon>Pucciniales</taxon>
        <taxon>Phakopsoraceae</taxon>
        <taxon>Phakopsora</taxon>
    </lineage>
</organism>
<dbReference type="SUPFAM" id="SSF56281">
    <property type="entry name" value="Metallo-hydrolase/oxidoreductase"/>
    <property type="match status" value="1"/>
</dbReference>
<dbReference type="Pfam" id="PF07521">
    <property type="entry name" value="RMMBL"/>
    <property type="match status" value="1"/>
</dbReference>
<dbReference type="SMART" id="SM01027">
    <property type="entry name" value="Beta-Casp"/>
    <property type="match status" value="1"/>
</dbReference>
<feature type="region of interest" description="Disordered" evidence="5">
    <location>
        <begin position="535"/>
        <end position="557"/>
    </location>
</feature>
<keyword evidence="3 4" id="KW-0539">Nucleus</keyword>
<dbReference type="GO" id="GO:0005847">
    <property type="term" value="C:mRNA cleavage and polyadenylation specificity factor complex"/>
    <property type="evidence" value="ECO:0007669"/>
    <property type="project" value="InterPro"/>
</dbReference>
<dbReference type="Proteomes" id="UP001153365">
    <property type="component" value="Unassembled WGS sequence"/>
</dbReference>
<reference evidence="7" key="1">
    <citation type="submission" date="2022-06" db="EMBL/GenBank/DDBJ databases">
        <authorList>
            <consortium name="SYNGENTA / RWTH Aachen University"/>
        </authorList>
    </citation>
    <scope>NUCLEOTIDE SEQUENCE</scope>
</reference>
<name>A0AAV0ALQ2_PHAPC</name>
<comment type="subcellular location">
    <subcellularLocation>
        <location evidence="1 4">Nucleus</location>
    </subcellularLocation>
</comment>
<evidence type="ECO:0000256" key="3">
    <source>
        <dbReference type="ARBA" id="ARBA00023242"/>
    </source>
</evidence>
<proteinExistence type="inferred from homology"/>
<dbReference type="InterPro" id="IPR011108">
    <property type="entry name" value="RMMBL"/>
</dbReference>
<dbReference type="InterPro" id="IPR001279">
    <property type="entry name" value="Metallo-B-lactamas"/>
</dbReference>
<feature type="domain" description="Beta-Casp" evidence="6">
    <location>
        <begin position="316"/>
        <end position="445"/>
    </location>
</feature>
<keyword evidence="8" id="KW-1185">Reference proteome</keyword>